<evidence type="ECO:0000259" key="1">
    <source>
        <dbReference type="Pfam" id="PF10551"/>
    </source>
</evidence>
<feature type="domain" description="MULE transposase" evidence="1">
    <location>
        <begin position="125"/>
        <end position="160"/>
    </location>
</feature>
<reference evidence="2" key="1">
    <citation type="journal article" date="2023" name="Plant J.">
        <title>Genome sequences and population genomics provide insights into the demographic history, inbreeding, and mutation load of two 'living fossil' tree species of Dipteronia.</title>
        <authorList>
            <person name="Feng Y."/>
            <person name="Comes H.P."/>
            <person name="Chen J."/>
            <person name="Zhu S."/>
            <person name="Lu R."/>
            <person name="Zhang X."/>
            <person name="Li P."/>
            <person name="Qiu J."/>
            <person name="Olsen K.M."/>
            <person name="Qiu Y."/>
        </authorList>
    </citation>
    <scope>NUCLEOTIDE SEQUENCE</scope>
    <source>
        <strain evidence="2">KIB01</strain>
    </source>
</reference>
<dbReference type="InterPro" id="IPR018289">
    <property type="entry name" value="MULE_transposase_dom"/>
</dbReference>
<protein>
    <recommendedName>
        <fullName evidence="1">MULE transposase domain-containing protein</fullName>
    </recommendedName>
</protein>
<keyword evidence="3" id="KW-1185">Reference proteome</keyword>
<dbReference type="Proteomes" id="UP001280121">
    <property type="component" value="Unassembled WGS sequence"/>
</dbReference>
<dbReference type="PANTHER" id="PTHR31973">
    <property type="entry name" value="POLYPROTEIN, PUTATIVE-RELATED"/>
    <property type="match status" value="1"/>
</dbReference>
<name>A0AAD9XB66_9ROSI</name>
<evidence type="ECO:0000313" key="3">
    <source>
        <dbReference type="Proteomes" id="UP001280121"/>
    </source>
</evidence>
<comment type="caution">
    <text evidence="2">The sequence shown here is derived from an EMBL/GenBank/DDBJ whole genome shotgun (WGS) entry which is preliminary data.</text>
</comment>
<accession>A0AAD9XB66</accession>
<evidence type="ECO:0000313" key="2">
    <source>
        <dbReference type="EMBL" id="KAK2656296.1"/>
    </source>
</evidence>
<proteinExistence type="predicted"/>
<organism evidence="2 3">
    <name type="scientific">Dipteronia dyeriana</name>
    <dbReference type="NCBI Taxonomy" id="168575"/>
    <lineage>
        <taxon>Eukaryota</taxon>
        <taxon>Viridiplantae</taxon>
        <taxon>Streptophyta</taxon>
        <taxon>Embryophyta</taxon>
        <taxon>Tracheophyta</taxon>
        <taxon>Spermatophyta</taxon>
        <taxon>Magnoliopsida</taxon>
        <taxon>eudicotyledons</taxon>
        <taxon>Gunneridae</taxon>
        <taxon>Pentapetalae</taxon>
        <taxon>rosids</taxon>
        <taxon>malvids</taxon>
        <taxon>Sapindales</taxon>
        <taxon>Sapindaceae</taxon>
        <taxon>Hippocastanoideae</taxon>
        <taxon>Acereae</taxon>
        <taxon>Dipteronia</taxon>
    </lineage>
</organism>
<sequence length="242" mass="27276">MEGITTNGPKTITDDTLAQVVGKEHRGRIQGLGFGITPTKVQAVVVGKITMMQLQEKLNNLKQQFIELQTAFVNIQIGASLRGFRTCMCPVIAVDGTHLKERFWGTIFVATAQDGNEQGSLGHTDELVFISDRHPSIEAGICKVFPYATHTICCWHFTENIKKRFHRKDVAAIMDKAARAYTEFEYNRERNLDLTTLCSNYYKRQTLIDEYSVPIMPVGDPSTWVVPSDIAQRVVLNPNSRR</sequence>
<gene>
    <name evidence="2" type="ORF">Ddye_009348</name>
</gene>
<dbReference type="PANTHER" id="PTHR31973:SF187">
    <property type="entry name" value="MUTATOR TRANSPOSASE MUDRA PROTEIN"/>
    <property type="match status" value="1"/>
</dbReference>
<dbReference type="AlphaFoldDB" id="A0AAD9XB66"/>
<dbReference type="Pfam" id="PF10551">
    <property type="entry name" value="MULE"/>
    <property type="match status" value="1"/>
</dbReference>
<dbReference type="EMBL" id="JANJYI010000003">
    <property type="protein sequence ID" value="KAK2656296.1"/>
    <property type="molecule type" value="Genomic_DNA"/>
</dbReference>